<protein>
    <submittedName>
        <fullName evidence="2">Uncharacterized protein</fullName>
    </submittedName>
</protein>
<comment type="caution">
    <text evidence="2">The sequence shown here is derived from an EMBL/GenBank/DDBJ whole genome shotgun (WGS) entry which is preliminary data.</text>
</comment>
<proteinExistence type="predicted"/>
<feature type="region of interest" description="Disordered" evidence="1">
    <location>
        <begin position="1923"/>
        <end position="1950"/>
    </location>
</feature>
<feature type="compositionally biased region" description="Polar residues" evidence="1">
    <location>
        <begin position="885"/>
        <end position="903"/>
    </location>
</feature>
<feature type="region of interest" description="Disordered" evidence="1">
    <location>
        <begin position="552"/>
        <end position="576"/>
    </location>
</feature>
<name>A0A8J8P7W4_HALGN</name>
<feature type="region of interest" description="Disordered" evidence="1">
    <location>
        <begin position="1"/>
        <end position="24"/>
    </location>
</feature>
<evidence type="ECO:0000313" key="2">
    <source>
        <dbReference type="EMBL" id="TNV87579.1"/>
    </source>
</evidence>
<feature type="compositionally biased region" description="Polar residues" evidence="1">
    <location>
        <begin position="984"/>
        <end position="1002"/>
    </location>
</feature>
<feature type="compositionally biased region" description="Polar residues" evidence="1">
    <location>
        <begin position="692"/>
        <end position="708"/>
    </location>
</feature>
<feature type="region of interest" description="Disordered" evidence="1">
    <location>
        <begin position="1374"/>
        <end position="1403"/>
    </location>
</feature>
<evidence type="ECO:0000313" key="3">
    <source>
        <dbReference type="Proteomes" id="UP000785679"/>
    </source>
</evidence>
<feature type="compositionally biased region" description="Polar residues" evidence="1">
    <location>
        <begin position="917"/>
        <end position="944"/>
    </location>
</feature>
<accession>A0A8J8P7W4</accession>
<feature type="compositionally biased region" description="Low complexity" evidence="1">
    <location>
        <begin position="709"/>
        <end position="721"/>
    </location>
</feature>
<evidence type="ECO:0000256" key="1">
    <source>
        <dbReference type="SAM" id="MobiDB-lite"/>
    </source>
</evidence>
<feature type="region of interest" description="Disordered" evidence="1">
    <location>
        <begin position="643"/>
        <end position="757"/>
    </location>
</feature>
<feature type="compositionally biased region" description="Basic and acidic residues" evidence="1">
    <location>
        <begin position="1439"/>
        <end position="1461"/>
    </location>
</feature>
<feature type="region of interest" description="Disordered" evidence="1">
    <location>
        <begin position="37"/>
        <end position="63"/>
    </location>
</feature>
<feature type="compositionally biased region" description="Polar residues" evidence="1">
    <location>
        <begin position="42"/>
        <end position="63"/>
    </location>
</feature>
<feature type="region of interest" description="Disordered" evidence="1">
    <location>
        <begin position="1436"/>
        <end position="1490"/>
    </location>
</feature>
<feature type="compositionally biased region" description="Polar residues" evidence="1">
    <location>
        <begin position="1385"/>
        <end position="1403"/>
    </location>
</feature>
<gene>
    <name evidence="2" type="ORF">FGO68_gene9425</name>
</gene>
<feature type="compositionally biased region" description="Polar residues" evidence="1">
    <location>
        <begin position="1641"/>
        <end position="1650"/>
    </location>
</feature>
<feature type="compositionally biased region" description="Low complexity" evidence="1">
    <location>
        <begin position="552"/>
        <end position="570"/>
    </location>
</feature>
<feature type="compositionally biased region" description="Polar residues" evidence="1">
    <location>
        <begin position="1462"/>
        <end position="1490"/>
    </location>
</feature>
<feature type="compositionally biased region" description="Basic and acidic residues" evidence="1">
    <location>
        <begin position="1627"/>
        <end position="1640"/>
    </location>
</feature>
<feature type="compositionally biased region" description="Polar residues" evidence="1">
    <location>
        <begin position="1923"/>
        <end position="1932"/>
    </location>
</feature>
<dbReference type="Proteomes" id="UP000785679">
    <property type="component" value="Unassembled WGS sequence"/>
</dbReference>
<feature type="region of interest" description="Disordered" evidence="1">
    <location>
        <begin position="972"/>
        <end position="1021"/>
    </location>
</feature>
<feature type="compositionally biased region" description="Low complexity" evidence="1">
    <location>
        <begin position="173"/>
        <end position="183"/>
    </location>
</feature>
<feature type="compositionally biased region" description="Low complexity" evidence="1">
    <location>
        <begin position="649"/>
        <end position="682"/>
    </location>
</feature>
<feature type="compositionally biased region" description="Polar residues" evidence="1">
    <location>
        <begin position="1"/>
        <end position="21"/>
    </location>
</feature>
<reference evidence="2" key="1">
    <citation type="submission" date="2019-06" db="EMBL/GenBank/DDBJ databases">
        <authorList>
            <person name="Zheng W."/>
        </authorList>
    </citation>
    <scope>NUCLEOTIDE SEQUENCE</scope>
    <source>
        <strain evidence="2">QDHG01</strain>
    </source>
</reference>
<keyword evidence="3" id="KW-1185">Reference proteome</keyword>
<feature type="region of interest" description="Disordered" evidence="1">
    <location>
        <begin position="146"/>
        <end position="183"/>
    </location>
</feature>
<dbReference type="EMBL" id="RRYP01000336">
    <property type="protein sequence ID" value="TNV87579.1"/>
    <property type="molecule type" value="Genomic_DNA"/>
</dbReference>
<feature type="region of interest" description="Disordered" evidence="1">
    <location>
        <begin position="344"/>
        <end position="363"/>
    </location>
</feature>
<feature type="region of interest" description="Disordered" evidence="1">
    <location>
        <begin position="1627"/>
        <end position="1655"/>
    </location>
</feature>
<feature type="region of interest" description="Disordered" evidence="1">
    <location>
        <begin position="885"/>
        <end position="944"/>
    </location>
</feature>
<organism evidence="2 3">
    <name type="scientific">Halteria grandinella</name>
    <dbReference type="NCBI Taxonomy" id="5974"/>
    <lineage>
        <taxon>Eukaryota</taxon>
        <taxon>Sar</taxon>
        <taxon>Alveolata</taxon>
        <taxon>Ciliophora</taxon>
        <taxon>Intramacronucleata</taxon>
        <taxon>Spirotrichea</taxon>
        <taxon>Stichotrichia</taxon>
        <taxon>Sporadotrichida</taxon>
        <taxon>Halteriidae</taxon>
        <taxon>Halteria</taxon>
    </lineage>
</organism>
<sequence>MQQFKFKQMYSYQPSASQHQRYATEGAPPQQYMMPHQVHQIGKSQHSQAEGTSQRYHQHSGSIPLQERQQISYVGQGMISPSAKDNHSQEGFNQDRRKQLSTDLMMSRNQSLGGPPSSGVGSHYQVNRSIAEEFSQQHKVFKAATAKNQAVPRQQMKPNEKSGPYQPHHIPKQKSIQSITSSQNSQYRTSTANNASSIYNISQTSGRGNHKSISSLMATNVLTGQVPVRYHPEQRGHSLSTQIYDGQYPAVLLDQYSNPNTSSVQHSYQGTPVQNYAQNYYSQALPIIPNHPLQAEEFTQLAVPQFSQQHWQEMKDHPISIEEKNGARMALQQNVEAFIINEDSQKEEEYSSEMRDSIQSQSKEDSQSLYYMISSDFEQQAIERAQRIESIGRRPQLVPNSPPMQNNFFNPDPQLSHLPANLYGNQYPPQQAQYYQVPQPYIQPLLGQQLPISEQPINQLVQQNFKDNAQQSDLQTKNFMNPVQSQPTLHHHQGAVLQSFSGQGTPELAPNLSVLEHSIIRPQSGLNTHTGFQLYTSCTQLQNSHCSSSGNISSSWLSQSQSSQMQQTPSGPNKNSPPCQCINCLKAQMAQLQILLQQQQQMFYLSNQMSQGIPLAQTPPQKLSIPGQQQHIRQAKILNQFPLQQPTNSHHPPSSSSMLQNQSSSCWISSTSQGSPQSNSLSKVNRTEDRSTTNPGIQSSLTNSMATETMQSQRTMQQSTTPKKPIGLRGNEDETQLEERKSETEEEDSGSIPDEIDQLRSFNEKGYQEEIAYSMASGQNPLNTFGDSIKAGNEVPHDTQGEDQTTSEQYWNQQNGQAQMQNQSNLMRKNYIELPLGEIPEMKESFYDEASRWSHVFAANQSRNKTPDVMTSMSQQNLHLDKIMNSNSRLPPTSEANQSQSRQQYEEEKEDLFLYSQGESGATLNRSENENSFLTSEPKANSRLQDDYMNNQIKRQDGQQSSISFEGIRELSSVNESAQDKSTKLQMQSMLEPQTAQKDAQGTSGGHPQMMYPSSTDTKRPPLEYSASSAKYINQSLSFTPSQNGQSDQMEGHDCGIMDQKSISKLILKYDHLTPPKSNKRSSYPVPLQMFQETKDQKASVLVLDADLSSLQQHSQNFQNLTEEEQINAQREVLLSPLPPLPFSTESQATPEYESVQECSQQINTHQALLRRRIPTSSLSHYSSQIQRHSVLRAESYEKERENKIINYILNSDQKQGHHQHMKSSLIKGFHRPNVMSQVQTLFPKLEEILATGTLQNSQGAQVSERRASTIEKEYPFKSLEVKEVSMFVANMPLQEQGLRSKQIEREDAEIFQTESPKHSEINKHAAQLSYLSKDSQMAPKVSIGSEAGNPIQLKIDSQISKAIAPSQNKVSKIGDGNKYFQPKKTANTQMRPTRNEQSTFENSQSYLINSKKPTLFDASQIDQYPSLRVAKRFNSVESKSHDQWRRSSHSDNTRQQERSKSNGVKNDTVSNEKPSPMQSRFKLGSSTAQNAYQFASSRSRGRKQDAVQIHNSLSPYNGDKTSFGTSKLINKGFQQGQNQKTQKIKGDLSQTQIIKKDQFPKYSPTVFDRLNKTNQSLFQSQPTAFDRSTLKDSNPGVGEDLKHIRYVQPATSQQFAYHAYGTARDTSSKSRVSLERGVETRNSSCSSGAKSGPRKRTFSKIVFEISELPNVSVVNRSLSNKRGNDNILRNSLKLTQKGFSSKAVIHRKLEHPFGEEKAIEFGKDALKGRQILLGKKTSISPVRSELMHLQKMSQPVLQALHSINTIGRAVDRSTNRSYNSSTEFIVAHENFQIRQLTAEEAGQSEEGFQVNTVPNQTQESLNSRNYATNPLRTEELGDLSTTNILSTTQKDESASSRAIVQQLLSKNQHVGAQLQKLFGHRMNSKNSSLISDINIVQDDHQQPINPLIQTSIINQSQSLLGNNSDAKQKQSPFGLPVSRRFPQKPAQQSPLEVQQKRIQKIENYKDLNQIERGRPQATVLSSTGANRQEGGVVASKVCLPNSIFFNQSQKVNIQKILQHSNSQTIKRINIKGVNK</sequence>